<reference evidence="7" key="1">
    <citation type="submission" date="2021-02" db="EMBL/GenBank/DDBJ databases">
        <title>Genome-Resolved Metagenomics of a Microbial Community Performing Photosynthetic Biological Nutrient Removal.</title>
        <authorList>
            <person name="Mcdaniel E.A."/>
        </authorList>
    </citation>
    <scope>NUCLEOTIDE SEQUENCE</scope>
    <source>
        <strain evidence="7">UWPOB_OBS1</strain>
    </source>
</reference>
<comment type="function">
    <text evidence="5">Flavin prenyltransferase that catalyzes the synthesis of the prenylated FMN cofactor (prenyl-FMN) for 4-hydroxy-3-polyprenylbenzoic acid decarboxylase UbiD. The prenyltransferase is metal-independent and links a dimethylallyl moiety from dimethylallyl monophosphate (DMAP) to the flavin N5 and C6 atoms of FMN.</text>
</comment>
<feature type="binding site" evidence="5">
    <location>
        <position position="43"/>
    </location>
    <ligand>
        <name>FMN</name>
        <dbReference type="ChEBI" id="CHEBI:58210"/>
    </ligand>
</feature>
<protein>
    <recommendedName>
        <fullName evidence="5">Flavin prenyltransferase UbiX</fullName>
        <ecNumber evidence="5">2.5.1.129</ecNumber>
    </recommendedName>
</protein>
<dbReference type="AlphaFoldDB" id="A0A8J7TJR5"/>
<dbReference type="InterPro" id="IPR003382">
    <property type="entry name" value="Flavoprotein"/>
</dbReference>
<evidence type="ECO:0000256" key="4">
    <source>
        <dbReference type="ARBA" id="ARBA00022679"/>
    </source>
</evidence>
<accession>A0A8J7TJR5</accession>
<sequence>MKDNDQEKLPFVVAITGASGAIYGLRLLQYLLESGQPVDLLLSKAAQRVMKEEHDLELGNEVESKLLAYLKLPQAVPLKLHPLNDYGASVASGSYRTRGMVVLPCSLGSLGALAAGLTENLIHRAAAVTLKERRKLMVVVREMPFGHIQLKNMLSLSEAGAIVACASPGFYHRPESVGDQIDFVVGRVLDQFDFDNKLFKRWKEDSRPLVQSPRQSH</sequence>
<dbReference type="GO" id="GO:0106141">
    <property type="term" value="F:flavin prenyltransferase activity"/>
    <property type="evidence" value="ECO:0007669"/>
    <property type="project" value="UniProtKB-EC"/>
</dbReference>
<dbReference type="NCBIfam" id="TIGR00421">
    <property type="entry name" value="ubiX_pad"/>
    <property type="match status" value="1"/>
</dbReference>
<comment type="catalytic activity">
    <reaction evidence="5">
        <text>dimethylallyl phosphate + FMNH2 = prenylated FMNH2 + phosphate</text>
        <dbReference type="Rhea" id="RHEA:37743"/>
        <dbReference type="ChEBI" id="CHEBI:43474"/>
        <dbReference type="ChEBI" id="CHEBI:57618"/>
        <dbReference type="ChEBI" id="CHEBI:87467"/>
        <dbReference type="ChEBI" id="CHEBI:88052"/>
        <dbReference type="EC" id="2.5.1.129"/>
    </reaction>
</comment>
<dbReference type="InterPro" id="IPR036551">
    <property type="entry name" value="Flavin_trans-like"/>
</dbReference>
<comment type="caution">
    <text evidence="7">The sequence shown here is derived from an EMBL/GenBank/DDBJ whole genome shotgun (WGS) entry which is preliminary data.</text>
</comment>
<evidence type="ECO:0000313" key="7">
    <source>
        <dbReference type="EMBL" id="MBN8658900.1"/>
    </source>
</evidence>
<dbReference type="InterPro" id="IPR004507">
    <property type="entry name" value="UbiX-like"/>
</dbReference>
<organism evidence="7 8">
    <name type="scientific">Candidatus Obscuribacter phosphatis</name>
    <dbReference type="NCBI Taxonomy" id="1906157"/>
    <lineage>
        <taxon>Bacteria</taxon>
        <taxon>Bacillati</taxon>
        <taxon>Candidatus Melainabacteria</taxon>
        <taxon>Candidatus Obscuribacterales</taxon>
        <taxon>Candidatus Obscuribacteraceae</taxon>
        <taxon>Candidatus Obscuribacter</taxon>
    </lineage>
</organism>
<keyword evidence="4 5" id="KW-0808">Transferase</keyword>
<feature type="binding site" evidence="5">
    <location>
        <position position="171"/>
    </location>
    <ligand>
        <name>dimethylallyl phosphate</name>
        <dbReference type="ChEBI" id="CHEBI:88052"/>
    </ligand>
</feature>
<feature type="domain" description="Flavoprotein" evidence="6">
    <location>
        <begin position="11"/>
        <end position="192"/>
    </location>
</feature>
<feature type="binding site" evidence="5">
    <location>
        <position position="187"/>
    </location>
    <ligand>
        <name>dimethylallyl phosphate</name>
        <dbReference type="ChEBI" id="CHEBI:88052"/>
    </ligand>
</feature>
<evidence type="ECO:0000256" key="1">
    <source>
        <dbReference type="ARBA" id="ARBA00022602"/>
    </source>
</evidence>
<evidence type="ECO:0000313" key="8">
    <source>
        <dbReference type="Proteomes" id="UP000664277"/>
    </source>
</evidence>
<evidence type="ECO:0000256" key="3">
    <source>
        <dbReference type="ARBA" id="ARBA00022643"/>
    </source>
</evidence>
<dbReference type="HAMAP" id="MF_01984">
    <property type="entry name" value="ubiX_pad"/>
    <property type="match status" value="1"/>
</dbReference>
<keyword evidence="2 5" id="KW-0285">Flavoprotein</keyword>
<dbReference type="SUPFAM" id="SSF52507">
    <property type="entry name" value="Homo-oligomeric flavin-containing Cys decarboxylases, HFCD"/>
    <property type="match status" value="1"/>
</dbReference>
<feature type="binding site" evidence="5">
    <location>
        <position position="141"/>
    </location>
    <ligand>
        <name>FMN</name>
        <dbReference type="ChEBI" id="CHEBI:58210"/>
    </ligand>
</feature>
<evidence type="ECO:0000259" key="6">
    <source>
        <dbReference type="Pfam" id="PF02441"/>
    </source>
</evidence>
<dbReference type="EC" id="2.5.1.129" evidence="5"/>
<feature type="binding site" evidence="5">
    <location>
        <begin position="106"/>
        <end position="109"/>
    </location>
    <ligand>
        <name>FMN</name>
        <dbReference type="ChEBI" id="CHEBI:58210"/>
    </ligand>
</feature>
<dbReference type="NCBIfam" id="NF004685">
    <property type="entry name" value="PRK06029.1"/>
    <property type="match status" value="1"/>
</dbReference>
<evidence type="ECO:0000256" key="2">
    <source>
        <dbReference type="ARBA" id="ARBA00022630"/>
    </source>
</evidence>
<feature type="binding site" evidence="5">
    <location>
        <begin position="17"/>
        <end position="19"/>
    </location>
    <ligand>
        <name>FMN</name>
        <dbReference type="ChEBI" id="CHEBI:58210"/>
    </ligand>
</feature>
<evidence type="ECO:0000256" key="5">
    <source>
        <dbReference type="HAMAP-Rule" id="MF_01984"/>
    </source>
</evidence>
<dbReference type="Proteomes" id="UP000664277">
    <property type="component" value="Unassembled WGS sequence"/>
</dbReference>
<keyword evidence="1 5" id="KW-0637">Prenyltransferase</keyword>
<comment type="caution">
    <text evidence="5">Lacks conserved residue(s) required for the propagation of feature annotation.</text>
</comment>
<dbReference type="EMBL" id="JAFLCK010000001">
    <property type="protein sequence ID" value="MBN8658900.1"/>
    <property type="molecule type" value="Genomic_DNA"/>
</dbReference>
<keyword evidence="3 5" id="KW-0288">FMN</keyword>
<proteinExistence type="inferred from homology"/>
<comment type="similarity">
    <text evidence="5">Belongs to the UbiX/PAD1 family.</text>
</comment>
<dbReference type="Gene3D" id="3.40.50.1950">
    <property type="entry name" value="Flavin prenyltransferase-like"/>
    <property type="match status" value="1"/>
</dbReference>
<dbReference type="Pfam" id="PF02441">
    <property type="entry name" value="Flavoprotein"/>
    <property type="match status" value="1"/>
</dbReference>
<gene>
    <name evidence="5" type="primary">ubiX</name>
    <name evidence="7" type="ORF">J0M35_00945</name>
</gene>
<name>A0A8J7TJR5_9BACT</name>